<sequence length="122" mass="14538">MDISLFLTKLAKPFISFIKELGVIFLKCEKWWISKSESTKQNGRWTLILLVVIGVFSLKIMEYENDETAYILRSDRNVIMAEKKVNFWQFRYLLMVEKQIKDLQAVEQVTDKNKEQIKEINE</sequence>
<accession>A0A4R5B278</accession>
<protein>
    <submittedName>
        <fullName evidence="1">Uncharacterized protein</fullName>
    </submittedName>
</protein>
<dbReference type="EMBL" id="SMFM01000002">
    <property type="protein sequence ID" value="TDD77142.1"/>
    <property type="molecule type" value="Genomic_DNA"/>
</dbReference>
<dbReference type="RefSeq" id="WP_131908938.1">
    <property type="nucleotide sequence ID" value="NZ_SMFM01000002.1"/>
</dbReference>
<evidence type="ECO:0000313" key="1">
    <source>
        <dbReference type="EMBL" id="TDD77142.1"/>
    </source>
</evidence>
<gene>
    <name evidence="1" type="ORF">E0F89_05960</name>
</gene>
<proteinExistence type="predicted"/>
<evidence type="ECO:0000313" key="2">
    <source>
        <dbReference type="Proteomes" id="UP000295278"/>
    </source>
</evidence>
<reference evidence="1 2" key="1">
    <citation type="submission" date="2019-03" db="EMBL/GenBank/DDBJ databases">
        <title>Flavobacterium AT-3-2 sp. nov., isolated from arctic soil.</title>
        <authorList>
            <person name="Chaudhary D.K."/>
        </authorList>
    </citation>
    <scope>NUCLEOTIDE SEQUENCE [LARGE SCALE GENOMIC DNA]</scope>
    <source>
        <strain evidence="1 2">AT-3-2</strain>
    </source>
</reference>
<organism evidence="1 2">
    <name type="scientific">Flavobacterium caseinilyticum</name>
    <dbReference type="NCBI Taxonomy" id="2541732"/>
    <lineage>
        <taxon>Bacteria</taxon>
        <taxon>Pseudomonadati</taxon>
        <taxon>Bacteroidota</taxon>
        <taxon>Flavobacteriia</taxon>
        <taxon>Flavobacteriales</taxon>
        <taxon>Flavobacteriaceae</taxon>
        <taxon>Flavobacterium</taxon>
    </lineage>
</organism>
<dbReference type="AlphaFoldDB" id="A0A4R5B278"/>
<dbReference type="Proteomes" id="UP000295278">
    <property type="component" value="Unassembled WGS sequence"/>
</dbReference>
<keyword evidence="2" id="KW-1185">Reference proteome</keyword>
<name>A0A4R5B278_9FLAO</name>
<comment type="caution">
    <text evidence="1">The sequence shown here is derived from an EMBL/GenBank/DDBJ whole genome shotgun (WGS) entry which is preliminary data.</text>
</comment>